<evidence type="ECO:0000313" key="2">
    <source>
        <dbReference type="EMBL" id="TNN35828.1"/>
    </source>
</evidence>
<comment type="caution">
    <text evidence="2">The sequence shown here is derived from an EMBL/GenBank/DDBJ whole genome shotgun (WGS) entry which is preliminary data.</text>
</comment>
<keyword evidence="3" id="KW-1185">Reference proteome</keyword>
<dbReference type="EMBL" id="SRLO01001702">
    <property type="protein sequence ID" value="TNN35828.1"/>
    <property type="molecule type" value="Genomic_DNA"/>
</dbReference>
<gene>
    <name evidence="2" type="ORF">EYF80_054011</name>
</gene>
<feature type="compositionally biased region" description="Basic and acidic residues" evidence="1">
    <location>
        <begin position="106"/>
        <end position="118"/>
    </location>
</feature>
<evidence type="ECO:0000256" key="1">
    <source>
        <dbReference type="SAM" id="MobiDB-lite"/>
    </source>
</evidence>
<accession>A0A4Z2F438</accession>
<name>A0A4Z2F438_9TELE</name>
<feature type="region of interest" description="Disordered" evidence="1">
    <location>
        <begin position="99"/>
        <end position="118"/>
    </location>
</feature>
<protein>
    <submittedName>
        <fullName evidence="2">Uncharacterized protein</fullName>
    </submittedName>
</protein>
<organism evidence="2 3">
    <name type="scientific">Liparis tanakae</name>
    <name type="common">Tanaka's snailfish</name>
    <dbReference type="NCBI Taxonomy" id="230148"/>
    <lineage>
        <taxon>Eukaryota</taxon>
        <taxon>Metazoa</taxon>
        <taxon>Chordata</taxon>
        <taxon>Craniata</taxon>
        <taxon>Vertebrata</taxon>
        <taxon>Euteleostomi</taxon>
        <taxon>Actinopterygii</taxon>
        <taxon>Neopterygii</taxon>
        <taxon>Teleostei</taxon>
        <taxon>Neoteleostei</taxon>
        <taxon>Acanthomorphata</taxon>
        <taxon>Eupercaria</taxon>
        <taxon>Perciformes</taxon>
        <taxon>Cottioidei</taxon>
        <taxon>Cottales</taxon>
        <taxon>Liparidae</taxon>
        <taxon>Liparis</taxon>
    </lineage>
</organism>
<reference evidence="2 3" key="1">
    <citation type="submission" date="2019-03" db="EMBL/GenBank/DDBJ databases">
        <title>First draft genome of Liparis tanakae, snailfish: a comprehensive survey of snailfish specific genes.</title>
        <authorList>
            <person name="Kim W."/>
            <person name="Song I."/>
            <person name="Jeong J.-H."/>
            <person name="Kim D."/>
            <person name="Kim S."/>
            <person name="Ryu S."/>
            <person name="Song J.Y."/>
            <person name="Lee S.K."/>
        </authorList>
    </citation>
    <scope>NUCLEOTIDE SEQUENCE [LARGE SCALE GENOMIC DNA]</scope>
    <source>
        <tissue evidence="2">Muscle</tissue>
    </source>
</reference>
<evidence type="ECO:0000313" key="3">
    <source>
        <dbReference type="Proteomes" id="UP000314294"/>
    </source>
</evidence>
<dbReference type="Proteomes" id="UP000314294">
    <property type="component" value="Unassembled WGS sequence"/>
</dbReference>
<dbReference type="AlphaFoldDB" id="A0A4Z2F438"/>
<proteinExistence type="predicted"/>
<sequence>MGGVHHGKSATWEECIMGGVHHGRSASWEECIMGRVHHGKSASWEDCIMGGVHHGKSAVDLDVVVAVAARVLVVEAQRVQQLVLDDAVMDAAEPLQRHHLLVSDATEQREAAGGREGG</sequence>